<accession>X6NEW9</accession>
<dbReference type="PROSITE" id="PS50132">
    <property type="entry name" value="RGS"/>
    <property type="match status" value="1"/>
</dbReference>
<organism evidence="2 3">
    <name type="scientific">Reticulomyxa filosa</name>
    <dbReference type="NCBI Taxonomy" id="46433"/>
    <lineage>
        <taxon>Eukaryota</taxon>
        <taxon>Sar</taxon>
        <taxon>Rhizaria</taxon>
        <taxon>Retaria</taxon>
        <taxon>Foraminifera</taxon>
        <taxon>Monothalamids</taxon>
        <taxon>Reticulomyxidae</taxon>
        <taxon>Reticulomyxa</taxon>
    </lineage>
</organism>
<sequence length="323" mass="36657">MIVTARVLYQNRAYVTRPKCTAETFAECWGPKEYDNEQVEKETEKQNAKLSTQIHLFASSKASIKSASESEGTDNTDTNVSGKKRVKSVSVFQEDANQLAAIDVEVGAHLLRQRIQTETTIEHAGNHNTAEVKKSKNPELRDVLADKVGFNLFMEHLFAGSQKIKNIKITPPSFSSFLVSSPLLYVQLSPETLLAYLEMCQFHYKNCSRTEKECTFHQKFPLSESLPRSAIVDSDAPVTEQIAGLVEKYLRESASYEVNVGHNVRMACIQKCKPEAIANKTKEELYNLFDPVVFALYRLMNSDSFQRFVYTESFRRYTDKYAA</sequence>
<gene>
    <name evidence="2" type="ORF">RFI_12716</name>
</gene>
<protein>
    <recommendedName>
        <fullName evidence="1">RGS domain-containing protein</fullName>
    </recommendedName>
</protein>
<dbReference type="EMBL" id="ASPP01009221">
    <property type="protein sequence ID" value="ETO24438.1"/>
    <property type="molecule type" value="Genomic_DNA"/>
</dbReference>
<dbReference type="InterPro" id="IPR016137">
    <property type="entry name" value="RGS"/>
</dbReference>
<dbReference type="InterPro" id="IPR044926">
    <property type="entry name" value="RGS_subdomain_2"/>
</dbReference>
<dbReference type="Proteomes" id="UP000023152">
    <property type="component" value="Unassembled WGS sequence"/>
</dbReference>
<dbReference type="Gene3D" id="1.10.167.10">
    <property type="entry name" value="Regulator of G-protein Signalling 4, domain 2"/>
    <property type="match status" value="1"/>
</dbReference>
<comment type="caution">
    <text evidence="2">The sequence shown here is derived from an EMBL/GenBank/DDBJ whole genome shotgun (WGS) entry which is preliminary data.</text>
</comment>
<reference evidence="2 3" key="1">
    <citation type="journal article" date="2013" name="Curr. Biol.">
        <title>The Genome of the Foraminiferan Reticulomyxa filosa.</title>
        <authorList>
            <person name="Glockner G."/>
            <person name="Hulsmann N."/>
            <person name="Schleicher M."/>
            <person name="Noegel A.A."/>
            <person name="Eichinger L."/>
            <person name="Gallinger C."/>
            <person name="Pawlowski J."/>
            <person name="Sierra R."/>
            <person name="Euteneuer U."/>
            <person name="Pillet L."/>
            <person name="Moustafa A."/>
            <person name="Platzer M."/>
            <person name="Groth M."/>
            <person name="Szafranski K."/>
            <person name="Schliwa M."/>
        </authorList>
    </citation>
    <scope>NUCLEOTIDE SEQUENCE [LARGE SCALE GENOMIC DNA]</scope>
</reference>
<dbReference type="AlphaFoldDB" id="X6NEW9"/>
<name>X6NEW9_RETFI</name>
<dbReference type="InterPro" id="IPR036305">
    <property type="entry name" value="RGS_sf"/>
</dbReference>
<evidence type="ECO:0000313" key="2">
    <source>
        <dbReference type="EMBL" id="ETO24438.1"/>
    </source>
</evidence>
<evidence type="ECO:0000313" key="3">
    <source>
        <dbReference type="Proteomes" id="UP000023152"/>
    </source>
</evidence>
<proteinExistence type="predicted"/>
<evidence type="ECO:0000259" key="1">
    <source>
        <dbReference type="PROSITE" id="PS50132"/>
    </source>
</evidence>
<dbReference type="Pfam" id="PF00615">
    <property type="entry name" value="RGS"/>
    <property type="match status" value="1"/>
</dbReference>
<keyword evidence="3" id="KW-1185">Reference proteome</keyword>
<feature type="domain" description="RGS" evidence="1">
    <location>
        <begin position="287"/>
        <end position="318"/>
    </location>
</feature>
<dbReference type="SUPFAM" id="SSF48097">
    <property type="entry name" value="Regulator of G-protein signaling, RGS"/>
    <property type="match status" value="1"/>
</dbReference>